<comment type="caution">
    <text evidence="1">The sequence shown here is derived from an EMBL/GenBank/DDBJ whole genome shotgun (WGS) entry which is preliminary data.</text>
</comment>
<proteinExistence type="predicted"/>
<dbReference type="Proteomes" id="UP000324800">
    <property type="component" value="Unassembled WGS sequence"/>
</dbReference>
<gene>
    <name evidence="1" type="ORF">EZS28_027421</name>
</gene>
<evidence type="ECO:0000313" key="2">
    <source>
        <dbReference type="Proteomes" id="UP000324800"/>
    </source>
</evidence>
<dbReference type="AlphaFoldDB" id="A0A5J4V3R3"/>
<dbReference type="EMBL" id="SNRW01010080">
    <property type="protein sequence ID" value="KAA6377052.1"/>
    <property type="molecule type" value="Genomic_DNA"/>
</dbReference>
<organism evidence="1 2">
    <name type="scientific">Streblomastix strix</name>
    <dbReference type="NCBI Taxonomy" id="222440"/>
    <lineage>
        <taxon>Eukaryota</taxon>
        <taxon>Metamonada</taxon>
        <taxon>Preaxostyla</taxon>
        <taxon>Oxymonadida</taxon>
        <taxon>Streblomastigidae</taxon>
        <taxon>Streblomastix</taxon>
    </lineage>
</organism>
<accession>A0A5J4V3R3</accession>
<name>A0A5J4V3R3_9EUKA</name>
<evidence type="ECO:0000313" key="1">
    <source>
        <dbReference type="EMBL" id="KAA6377052.1"/>
    </source>
</evidence>
<protein>
    <submittedName>
        <fullName evidence="1">Uncharacterized protein</fullName>
    </submittedName>
</protein>
<reference evidence="1 2" key="1">
    <citation type="submission" date="2019-03" db="EMBL/GenBank/DDBJ databases">
        <title>Single cell metagenomics reveals metabolic interactions within the superorganism composed of flagellate Streblomastix strix and complex community of Bacteroidetes bacteria on its surface.</title>
        <authorList>
            <person name="Treitli S.C."/>
            <person name="Kolisko M."/>
            <person name="Husnik F."/>
            <person name="Keeling P."/>
            <person name="Hampl V."/>
        </authorList>
    </citation>
    <scope>NUCLEOTIDE SEQUENCE [LARGE SCALE GENOMIC DNA]</scope>
    <source>
        <strain evidence="1">ST1C</strain>
    </source>
</reference>
<sequence length="307" mass="36508">MTTIEQALREFISTGRIARRPPIPLSDYLPPTYGLRDSRYLESTSIFGWSPLPITAEITNWKIINFQNVLIAIQQLIAYFRVLNQHRLIVREILRRFIRNFQNLNLPVKSASEIQITNHNTLLKKLVYTFMCTIARPAEMLHSDIPEDEAKNMQSLFKQARIGLRELMSVLNNPNNKFIKKVKQEYQYSLNRERNTDYQYWIDYRSGIIHDAIGVKESTFNRFKDDPEISGVITERIDKENDFSDKLKEDEKEIDNLNFTLKEQVERPMLQRTQYNQHFTRYNNEGPNDIDWQQYTAIETVINQWFF</sequence>